<evidence type="ECO:0000313" key="1">
    <source>
        <dbReference type="EMBL" id="PWA52581.1"/>
    </source>
</evidence>
<sequence>MSTELPSSMYIVLTLCEAINADMTTGSDDRMKADSIMQLWPTSSSRPVVVIFFAAGSKVCVVPVVVVKPIEQSLVLSVATWKWMWPAPSIRYSFSHKDLCWHLCQGVDDTVSCFDASVFIVSLMSLSLPGHSFYVLGGLQPSSSENRPLVIPEMKAPIRCWSLRPGFFMVSLLNRSIKSSNDSLGPYLSNWSGTGVWARIVKSINSLNEKGTIPFSTLKRKVNDGTGTKFWQDSWICDTPLAIKFPRLFRLEINQDCLVSEKWNGEWIWSWSRPIRGGTIGSHLEELQNLVSNVHLGEATDEWQWNVLNQNLFTVKHSRLHVDQLILPSEAPATRWCKSNPKKVNILVWRILRGRIPS</sequence>
<dbReference type="PANTHER" id="PTHR36617">
    <property type="entry name" value="PROTEIN, PUTATIVE-RELATED"/>
    <property type="match status" value="1"/>
</dbReference>
<keyword evidence="1" id="KW-0695">RNA-directed DNA polymerase</keyword>
<gene>
    <name evidence="1" type="ORF">CTI12_AA453210</name>
</gene>
<keyword evidence="1" id="KW-0548">Nucleotidyltransferase</keyword>
<evidence type="ECO:0000313" key="2">
    <source>
        <dbReference type="Proteomes" id="UP000245207"/>
    </source>
</evidence>
<dbReference type="GO" id="GO:0003964">
    <property type="term" value="F:RNA-directed DNA polymerase activity"/>
    <property type="evidence" value="ECO:0007669"/>
    <property type="project" value="UniProtKB-KW"/>
</dbReference>
<accession>A0A2U1LUB9</accession>
<keyword evidence="2" id="KW-1185">Reference proteome</keyword>
<dbReference type="PANTHER" id="PTHR36617:SF5">
    <property type="entry name" value="OS05G0421675 PROTEIN"/>
    <property type="match status" value="1"/>
</dbReference>
<dbReference type="AlphaFoldDB" id="A0A2U1LUB9"/>
<protein>
    <submittedName>
        <fullName evidence="1">RNA-directed DNA polymerase, eukaryota</fullName>
    </submittedName>
</protein>
<keyword evidence="1" id="KW-0808">Transferase</keyword>
<organism evidence="1 2">
    <name type="scientific">Artemisia annua</name>
    <name type="common">Sweet wormwood</name>
    <dbReference type="NCBI Taxonomy" id="35608"/>
    <lineage>
        <taxon>Eukaryota</taxon>
        <taxon>Viridiplantae</taxon>
        <taxon>Streptophyta</taxon>
        <taxon>Embryophyta</taxon>
        <taxon>Tracheophyta</taxon>
        <taxon>Spermatophyta</taxon>
        <taxon>Magnoliopsida</taxon>
        <taxon>eudicotyledons</taxon>
        <taxon>Gunneridae</taxon>
        <taxon>Pentapetalae</taxon>
        <taxon>asterids</taxon>
        <taxon>campanulids</taxon>
        <taxon>Asterales</taxon>
        <taxon>Asteraceae</taxon>
        <taxon>Asteroideae</taxon>
        <taxon>Anthemideae</taxon>
        <taxon>Artemisiinae</taxon>
        <taxon>Artemisia</taxon>
    </lineage>
</organism>
<proteinExistence type="predicted"/>
<comment type="caution">
    <text evidence="1">The sequence shown here is derived from an EMBL/GenBank/DDBJ whole genome shotgun (WGS) entry which is preliminary data.</text>
</comment>
<dbReference type="Proteomes" id="UP000245207">
    <property type="component" value="Unassembled WGS sequence"/>
</dbReference>
<reference evidence="1 2" key="1">
    <citation type="journal article" date="2018" name="Mol. Plant">
        <title>The genome of Artemisia annua provides insight into the evolution of Asteraceae family and artemisinin biosynthesis.</title>
        <authorList>
            <person name="Shen Q."/>
            <person name="Zhang L."/>
            <person name="Liao Z."/>
            <person name="Wang S."/>
            <person name="Yan T."/>
            <person name="Shi P."/>
            <person name="Liu M."/>
            <person name="Fu X."/>
            <person name="Pan Q."/>
            <person name="Wang Y."/>
            <person name="Lv Z."/>
            <person name="Lu X."/>
            <person name="Zhang F."/>
            <person name="Jiang W."/>
            <person name="Ma Y."/>
            <person name="Chen M."/>
            <person name="Hao X."/>
            <person name="Li L."/>
            <person name="Tang Y."/>
            <person name="Lv G."/>
            <person name="Zhou Y."/>
            <person name="Sun X."/>
            <person name="Brodelius P.E."/>
            <person name="Rose J.K.C."/>
            <person name="Tang K."/>
        </authorList>
    </citation>
    <scope>NUCLEOTIDE SEQUENCE [LARGE SCALE GENOMIC DNA]</scope>
    <source>
        <strain evidence="2">cv. Huhao1</strain>
        <tissue evidence="1">Leaf</tissue>
    </source>
</reference>
<name>A0A2U1LUB9_ARTAN</name>
<dbReference type="EMBL" id="PKPP01007735">
    <property type="protein sequence ID" value="PWA52581.1"/>
    <property type="molecule type" value="Genomic_DNA"/>
</dbReference>